<keyword evidence="2" id="KW-0614">Plasmid</keyword>
<proteinExistence type="predicted"/>
<evidence type="ECO:0000313" key="2">
    <source>
        <dbReference type="EMBL" id="AAP04745.1"/>
    </source>
</evidence>
<dbReference type="AlphaFoldDB" id="Q840R5"/>
<feature type="region of interest" description="Disordered" evidence="1">
    <location>
        <begin position="87"/>
        <end position="131"/>
    </location>
</feature>
<dbReference type="EMBL" id="AF325537">
    <property type="protein sequence ID" value="AAP04745.1"/>
    <property type="molecule type" value="Genomic_DNA"/>
</dbReference>
<accession>Q840R5</accession>
<gene>
    <name evidence="2" type="primary">mobC</name>
</gene>
<feature type="compositionally biased region" description="Polar residues" evidence="1">
    <location>
        <begin position="103"/>
        <end position="115"/>
    </location>
</feature>
<reference evidence="2" key="2">
    <citation type="journal article" date="2003" name="J. Bacteriol.">
        <title>Analysis of the Mobilization Region of the Broad-Host-Range IncQ-Like Plasmid pTC-F14 and Its Ability To Interact with a Related Plasmid, pTF-FC2.</title>
        <authorList>
            <person name="van Zyl L.J."/>
            <person name="Deane S.M."/>
            <person name="Rawlings D.E."/>
        </authorList>
    </citation>
    <scope>NUCLEOTIDE SEQUENCE</scope>
    <source>
        <strain evidence="2">F</strain>
        <plasmid evidence="2">pTC-F14</plasmid>
    </source>
</reference>
<dbReference type="EMBL" id="EU421841">
    <property type="protein sequence ID" value="ACA00196.1"/>
    <property type="molecule type" value="Genomic_DNA"/>
</dbReference>
<organism evidence="2">
    <name type="scientific">Acidithiobacillus caldus</name>
    <dbReference type="NCBI Taxonomy" id="33059"/>
    <lineage>
        <taxon>Bacteria</taxon>
        <taxon>Pseudomonadati</taxon>
        <taxon>Pseudomonadota</taxon>
        <taxon>Acidithiobacillia</taxon>
        <taxon>Acidithiobacillales</taxon>
        <taxon>Acidithiobacillaceae</taxon>
        <taxon>Acidithiobacillus</taxon>
    </lineage>
</organism>
<dbReference type="RefSeq" id="WP_011110524.1">
    <property type="nucleotide sequence ID" value="NC_004734.1"/>
</dbReference>
<evidence type="ECO:0000313" key="3">
    <source>
        <dbReference type="EMBL" id="ACA00196.1"/>
    </source>
</evidence>
<sequence>MASSKQLYDIDAYAKKARTALENLEKTQQPGEVTGKGGKADVIRAIKSDLEALIKKGYTSKQIADALKHDDVFGILPKTITEIVAGKKQNKSTVTRKKKSTTPAPTASGQANTAPIPQAGTFTVKPDSEDL</sequence>
<feature type="compositionally biased region" description="Basic residues" evidence="1">
    <location>
        <begin position="88"/>
        <end position="100"/>
    </location>
</feature>
<protein>
    <submittedName>
        <fullName evidence="2">Histone-like mobilization protein</fullName>
    </submittedName>
</protein>
<evidence type="ECO:0000256" key="1">
    <source>
        <dbReference type="SAM" id="MobiDB-lite"/>
    </source>
</evidence>
<geneLocation type="plasmid" evidence="3">
    <name>pTcM1</name>
</geneLocation>
<reference evidence="3" key="3">
    <citation type="journal article" date="2008" name="Appl. Environ. Microbiol.">
        <title>Presence of a family of plasmids (29 to 65 kilobases) with a 26-kilobase common region in different strains of the sulfur-oxidizing bacterium Acidithiobacillus caldus.</title>
        <authorList>
            <person name="van Zyl L.J."/>
            <person name="Deane S.M."/>
            <person name="Louw L.A."/>
            <person name="Rawlings D.E."/>
        </authorList>
    </citation>
    <scope>NUCLEOTIDE SEQUENCE</scope>
    <source>
        <strain evidence="3">MNG</strain>
        <plasmid evidence="3">pTcM1</plasmid>
    </source>
</reference>
<name>Q840R5_9PROT</name>
<reference evidence="2" key="1">
    <citation type="journal article" date="2001" name="J. Bacteriol.">
        <title>Isolation of a new broad-host-range IncQ-like plasmid, pTC-F14, from the acidophilic bacterium Acidithiobacillus caldus and analysis of the plasmid replicon.</title>
        <authorList>
            <person name="Gardner M.N."/>
            <person name="Deane S.M."/>
            <person name="Rawlings D.E."/>
        </authorList>
    </citation>
    <scope>NUCLEOTIDE SEQUENCE</scope>
    <source>
        <strain evidence="2">F</strain>
        <plasmid evidence="2">pTC-F14</plasmid>
    </source>
</reference>
<geneLocation type="plasmid" evidence="2">
    <name>pTC-F14</name>
</geneLocation>